<comment type="caution">
    <text evidence="1">The sequence shown here is derived from an EMBL/GenBank/DDBJ whole genome shotgun (WGS) entry which is preliminary data.</text>
</comment>
<gene>
    <name evidence="1" type="ORF">HYH02_011445</name>
</gene>
<evidence type="ECO:0000313" key="2">
    <source>
        <dbReference type="Proteomes" id="UP000613740"/>
    </source>
</evidence>
<dbReference type="OrthoDB" id="3188148at2759"/>
<accession>A0A835TAY7</accession>
<evidence type="ECO:0000313" key="1">
    <source>
        <dbReference type="EMBL" id="KAG2437014.1"/>
    </source>
</evidence>
<sequence length="303" mass="35349">MCLDIDSAGTWWAGQWHRKNVSDTDMGEDCEFHRIKRLEIIKHFSGKKIWFSGDSLNRQLYMRTINYIRGMEGSMEHYFHDPALYTYYKNGTDKFEINVTMLPEMHKPLADNELFRISFWFLLHVPADEIVSYKPDICIIGAIHHFTWGSDWGNYTRQGVEDIVRNGSVTGYPKQFFWMMFADGDPGYPGNGPHLTNNAVQFASRARAQVVRVRPQVPNVNYQVIPFDTMSVDAPYKRNELEKEWMGPNGLHFQCAFFPVYPQSILGFKTPPNNDCRDGFNLNMLFLVMNSIIRWEELHLARL</sequence>
<dbReference type="AlphaFoldDB" id="A0A835TAY7"/>
<dbReference type="EMBL" id="JAEHOD010000048">
    <property type="protein sequence ID" value="KAG2437014.1"/>
    <property type="molecule type" value="Genomic_DNA"/>
</dbReference>
<protein>
    <submittedName>
        <fullName evidence="1">Uncharacterized protein</fullName>
    </submittedName>
</protein>
<keyword evidence="2" id="KW-1185">Reference proteome</keyword>
<reference evidence="1" key="1">
    <citation type="journal article" date="2020" name="bioRxiv">
        <title>Comparative genomics of Chlamydomonas.</title>
        <authorList>
            <person name="Craig R.J."/>
            <person name="Hasan A.R."/>
            <person name="Ness R.W."/>
            <person name="Keightley P.D."/>
        </authorList>
    </citation>
    <scope>NUCLEOTIDE SEQUENCE</scope>
    <source>
        <strain evidence="1">CCAP 11/173</strain>
    </source>
</reference>
<proteinExistence type="predicted"/>
<organism evidence="1 2">
    <name type="scientific">Chlamydomonas schloesseri</name>
    <dbReference type="NCBI Taxonomy" id="2026947"/>
    <lineage>
        <taxon>Eukaryota</taxon>
        <taxon>Viridiplantae</taxon>
        <taxon>Chlorophyta</taxon>
        <taxon>core chlorophytes</taxon>
        <taxon>Chlorophyceae</taxon>
        <taxon>CS clade</taxon>
        <taxon>Chlamydomonadales</taxon>
        <taxon>Chlamydomonadaceae</taxon>
        <taxon>Chlamydomonas</taxon>
    </lineage>
</organism>
<dbReference type="Proteomes" id="UP000613740">
    <property type="component" value="Unassembled WGS sequence"/>
</dbReference>
<name>A0A835TAY7_9CHLO</name>